<evidence type="ECO:0000313" key="4">
    <source>
        <dbReference type="Proteomes" id="UP000232722"/>
    </source>
</evidence>
<feature type="compositionally biased region" description="Polar residues" evidence="2">
    <location>
        <begin position="753"/>
        <end position="770"/>
    </location>
</feature>
<comment type="caution">
    <text evidence="3">The sequence shown here is derived from an EMBL/GenBank/DDBJ whole genome shotgun (WGS) entry which is preliminary data.</text>
</comment>
<feature type="compositionally biased region" description="Basic and acidic residues" evidence="2">
    <location>
        <begin position="11"/>
        <end position="34"/>
    </location>
</feature>
<dbReference type="VEuPathDB" id="FungiDB:FUN_003171"/>
<gene>
    <name evidence="3" type="ORF">RhiirA5_426798</name>
</gene>
<feature type="compositionally biased region" description="Polar residues" evidence="2">
    <location>
        <begin position="673"/>
        <end position="687"/>
    </location>
</feature>
<reference evidence="3 4" key="2">
    <citation type="submission" date="2017-09" db="EMBL/GenBank/DDBJ databases">
        <title>Extensive intraspecific genome diversity in a model arbuscular mycorrhizal fungus.</title>
        <authorList>
            <person name="Chen E.C."/>
            <person name="Morin E."/>
            <person name="Beaudet D."/>
            <person name="Noel J."/>
            <person name="Ndikumana S."/>
            <person name="Charron P."/>
            <person name="St-Onge C."/>
            <person name="Giorgi J."/>
            <person name="Grigoriev I.V."/>
            <person name="Roux C."/>
            <person name="Martin F.M."/>
            <person name="Corradi N."/>
        </authorList>
    </citation>
    <scope>NUCLEOTIDE SEQUENCE [LARGE SCALE GENOMIC DNA]</scope>
    <source>
        <strain evidence="3 4">A5</strain>
    </source>
</reference>
<dbReference type="AlphaFoldDB" id="A0A2N0P3J0"/>
<feature type="region of interest" description="Disordered" evidence="2">
    <location>
        <begin position="655"/>
        <end position="717"/>
    </location>
</feature>
<evidence type="ECO:0008006" key="5">
    <source>
        <dbReference type="Google" id="ProtNLM"/>
    </source>
</evidence>
<evidence type="ECO:0000256" key="2">
    <source>
        <dbReference type="SAM" id="MobiDB-lite"/>
    </source>
</evidence>
<dbReference type="EMBL" id="LLXJ01001623">
    <property type="protein sequence ID" value="PKC01394.1"/>
    <property type="molecule type" value="Genomic_DNA"/>
</dbReference>
<feature type="region of interest" description="Disordered" evidence="2">
    <location>
        <begin position="751"/>
        <end position="783"/>
    </location>
</feature>
<dbReference type="VEuPathDB" id="FungiDB:RhiirFUN_021506"/>
<reference evidence="3 4" key="1">
    <citation type="submission" date="2016-04" db="EMBL/GenBank/DDBJ databases">
        <title>Genome analyses suggest a sexual origin of heterokaryosis in a supposedly ancient asexual fungus.</title>
        <authorList>
            <person name="Ropars J."/>
            <person name="Sedzielewska K."/>
            <person name="Noel J."/>
            <person name="Charron P."/>
            <person name="Farinelli L."/>
            <person name="Marton T."/>
            <person name="Kruger M."/>
            <person name="Pelin A."/>
            <person name="Brachmann A."/>
            <person name="Corradi N."/>
        </authorList>
    </citation>
    <scope>NUCLEOTIDE SEQUENCE [LARGE SCALE GENOMIC DNA]</scope>
    <source>
        <strain evidence="3 4">A5</strain>
    </source>
</reference>
<accession>A0A2N0P3J0</accession>
<dbReference type="VEuPathDB" id="FungiDB:RhiirA1_471698"/>
<feature type="coiled-coil region" evidence="1">
    <location>
        <begin position="550"/>
        <end position="584"/>
    </location>
</feature>
<evidence type="ECO:0000313" key="3">
    <source>
        <dbReference type="EMBL" id="PKC01394.1"/>
    </source>
</evidence>
<feature type="region of interest" description="Disordered" evidence="2">
    <location>
        <begin position="1"/>
        <end position="108"/>
    </location>
</feature>
<name>A0A2N0P3J0_9GLOM</name>
<organism evidence="3 4">
    <name type="scientific">Rhizophagus irregularis</name>
    <dbReference type="NCBI Taxonomy" id="588596"/>
    <lineage>
        <taxon>Eukaryota</taxon>
        <taxon>Fungi</taxon>
        <taxon>Fungi incertae sedis</taxon>
        <taxon>Mucoromycota</taxon>
        <taxon>Glomeromycotina</taxon>
        <taxon>Glomeromycetes</taxon>
        <taxon>Glomerales</taxon>
        <taxon>Glomeraceae</taxon>
        <taxon>Rhizophagus</taxon>
    </lineage>
</organism>
<feature type="compositionally biased region" description="Polar residues" evidence="2">
    <location>
        <begin position="96"/>
        <end position="108"/>
    </location>
</feature>
<evidence type="ECO:0000256" key="1">
    <source>
        <dbReference type="SAM" id="Coils"/>
    </source>
</evidence>
<feature type="compositionally biased region" description="Basic and acidic residues" evidence="2">
    <location>
        <begin position="41"/>
        <end position="50"/>
    </location>
</feature>
<keyword evidence="1" id="KW-0175">Coiled coil</keyword>
<feature type="compositionally biased region" description="Low complexity" evidence="2">
    <location>
        <begin position="700"/>
        <end position="715"/>
    </location>
</feature>
<protein>
    <recommendedName>
        <fullName evidence="5">CCHC-type domain-containing protein</fullName>
    </recommendedName>
</protein>
<dbReference type="Proteomes" id="UP000232722">
    <property type="component" value="Unassembled WGS sequence"/>
</dbReference>
<sequence length="783" mass="90837">MSAITTRSKSKNTEKRTLSDKEMVKEVYSVDKSDTSNPTENEERPSKIRNIETQNSSEAMEIVVEETNIPTDNENISRDEQIGSSSEPMETDKEIISNSEDQQINPNPNKEESLQIEQLDYNEPDTQTSASKTYPIFIARDQFPGSENNFEIRKKIRDAFSNHFNDIINIRWEKHQYLIVFIIEFGREEPYLKYANKRHILLNASIFPYDSANIEAYIQRGVEQQAKNSVKLTDVPIFYETEALLKNIINITGKQIKNFHSNEQKLIQNYEFEMKRYKQNNQGRRNTRYASKQPQYKTVYIEFTNEAGAKYLLEKGWSLNIEDFNIKILPSNNNHESYQCRTSHGYKITGLPNNTNVKDMTRIVSLIDGKTCSIPKARTKYCCKTAYIMVEEKNFKNKIMKLTAFNTTLYIIPLSNNVKTCTQCGSPEHIIQNCDAEHTTSHNGQKFFKPVLIARNNTKIVVNKSISDNYGTIMKINEDFNKIQSQRQNNTKQHNNRYKTSSIQQQQQWAQNQRINNPNFINTRRQTNVTTELPVSNATGIIDNTLSNDLATLKDQMKWAEKHIKELEEKVQTQRNEIEKFNLFIQETSQNNLFIKESMEKMFTLQQQMAQKEIIKDAQINEILIAVKGNQSHNYQNPVAQEEDLRLQYVPEQNLNSQLPQAPHRRNSREGRTTPTNNNNQFSTPTNPYRKETYIPSIYDNNNNGCNDDNYNQENQGWDDAYQASSSLNTPHSSNYYQEEVTELDQDERLSQYGDNNNSYDTQSPSQKSTYGGIGGFLNPFSR</sequence>
<proteinExistence type="predicted"/>